<dbReference type="SUPFAM" id="SSF53300">
    <property type="entry name" value="vWA-like"/>
    <property type="match status" value="1"/>
</dbReference>
<feature type="domain" description="VWFA" evidence="6">
    <location>
        <begin position="97"/>
        <end position="301"/>
    </location>
</feature>
<dbReference type="EMBL" id="CP017839">
    <property type="protein sequence ID" value="APA98938.1"/>
    <property type="molecule type" value="Genomic_DNA"/>
</dbReference>
<keyword evidence="4 5" id="KW-0472">Membrane</keyword>
<feature type="transmembrane region" description="Helical" evidence="5">
    <location>
        <begin position="17"/>
        <end position="35"/>
    </location>
</feature>
<dbReference type="InterPro" id="IPR036465">
    <property type="entry name" value="vWFA_dom_sf"/>
</dbReference>
<keyword evidence="1" id="KW-1003">Cell membrane</keyword>
<dbReference type="InterPro" id="IPR002035">
    <property type="entry name" value="VWF_A"/>
</dbReference>
<organism evidence="7 8">
    <name type="scientific">Nocardia seriolae</name>
    <dbReference type="NCBI Taxonomy" id="37332"/>
    <lineage>
        <taxon>Bacteria</taxon>
        <taxon>Bacillati</taxon>
        <taxon>Actinomycetota</taxon>
        <taxon>Actinomycetes</taxon>
        <taxon>Mycobacteriales</taxon>
        <taxon>Nocardiaceae</taxon>
        <taxon>Nocardia</taxon>
    </lineage>
</organism>
<evidence type="ECO:0000313" key="8">
    <source>
        <dbReference type="Proteomes" id="UP000180166"/>
    </source>
</evidence>
<evidence type="ECO:0000313" key="7">
    <source>
        <dbReference type="EMBL" id="APA98938.1"/>
    </source>
</evidence>
<protein>
    <submittedName>
        <fullName evidence="7">UPF0353 protein</fullName>
    </submittedName>
</protein>
<keyword evidence="2 5" id="KW-0812">Transmembrane</keyword>
<keyword evidence="3 5" id="KW-1133">Transmembrane helix</keyword>
<dbReference type="Proteomes" id="UP000180166">
    <property type="component" value="Chromosome"/>
</dbReference>
<reference evidence="7 8" key="1">
    <citation type="submission" date="2016-10" db="EMBL/GenBank/DDBJ databases">
        <title>Genome sequence of Nocardia seriolae strain EM150506, isolated from Anguila japonica.</title>
        <authorList>
            <person name="Han H.-J."/>
        </authorList>
    </citation>
    <scope>NUCLEOTIDE SEQUENCE [LARGE SCALE GENOMIC DNA]</scope>
    <source>
        <strain evidence="7 8">EM150506</strain>
    </source>
</reference>
<evidence type="ECO:0000256" key="2">
    <source>
        <dbReference type="ARBA" id="ARBA00022692"/>
    </source>
</evidence>
<accession>A0ABC8AXK3</accession>
<dbReference type="Gene3D" id="3.40.50.410">
    <property type="entry name" value="von Willebrand factor, type A domain"/>
    <property type="match status" value="1"/>
</dbReference>
<proteinExistence type="predicted"/>
<dbReference type="SMART" id="SM00327">
    <property type="entry name" value="VWA"/>
    <property type="match status" value="1"/>
</dbReference>
<sequence>MTIGDLTFSLSNFTHEAWLAFLAVIALAALIYILMQQRRRRHVLRFSNMELLEKVAPRRPRAWRHVPVAITLVGLIFLTFAAAGPTAAKKVPRNRATVILVIDVSLSMKATDVPPSRIEVAQKAAKEFADNLTPGINLGLVTFAGTAAVQVSPTTNREAVKAAIDHMNLAERTATGEGILTALQSIDTLASVLGGAEKPPPAQIVLMSDGKQTVPDDKDTENPRHGFTAARLAKEKGIPVSTISFGTTWGTVEIPDTEGKGAQRVRVPVDDDSLREIAKLSGGEFFTASTLEELKNVYGHLEEQIGYERTIADASRPWVLVGLLVTAAGLIAALLYRQRLP</sequence>
<dbReference type="GeneID" id="93375010"/>
<dbReference type="PANTHER" id="PTHR22550">
    <property type="entry name" value="SPORE GERMINATION PROTEIN"/>
    <property type="match status" value="1"/>
</dbReference>
<evidence type="ECO:0000256" key="1">
    <source>
        <dbReference type="ARBA" id="ARBA00022475"/>
    </source>
</evidence>
<name>A0ABC8AXK3_9NOCA</name>
<dbReference type="PANTHER" id="PTHR22550:SF5">
    <property type="entry name" value="LEUCINE ZIPPER PROTEIN 4"/>
    <property type="match status" value="1"/>
</dbReference>
<dbReference type="KEGG" id="nsr:NS506_04892"/>
<dbReference type="InterPro" id="IPR024163">
    <property type="entry name" value="Aerotolerance_reg_N"/>
</dbReference>
<dbReference type="InterPro" id="IPR050768">
    <property type="entry name" value="UPF0353/GerABKA_families"/>
</dbReference>
<evidence type="ECO:0000256" key="3">
    <source>
        <dbReference type="ARBA" id="ARBA00022989"/>
    </source>
</evidence>
<evidence type="ECO:0000256" key="5">
    <source>
        <dbReference type="SAM" id="Phobius"/>
    </source>
</evidence>
<dbReference type="NCBIfam" id="NF010238">
    <property type="entry name" value="PRK13685.1"/>
    <property type="match status" value="1"/>
</dbReference>
<dbReference type="Pfam" id="PF07584">
    <property type="entry name" value="BatA"/>
    <property type="match status" value="1"/>
</dbReference>
<dbReference type="PROSITE" id="PS50234">
    <property type="entry name" value="VWFA"/>
    <property type="match status" value="1"/>
</dbReference>
<feature type="transmembrane region" description="Helical" evidence="5">
    <location>
        <begin position="318"/>
        <end position="336"/>
    </location>
</feature>
<dbReference type="RefSeq" id="WP_259369941.1">
    <property type="nucleotide sequence ID" value="NZ_AP028458.1"/>
</dbReference>
<evidence type="ECO:0000256" key="4">
    <source>
        <dbReference type="ARBA" id="ARBA00023136"/>
    </source>
</evidence>
<evidence type="ECO:0000259" key="6">
    <source>
        <dbReference type="PROSITE" id="PS50234"/>
    </source>
</evidence>
<dbReference type="Pfam" id="PF13519">
    <property type="entry name" value="VWA_2"/>
    <property type="match status" value="1"/>
</dbReference>
<gene>
    <name evidence="7" type="ORF">NS506_04892</name>
</gene>
<dbReference type="AlphaFoldDB" id="A0ABC8AXK3"/>
<feature type="transmembrane region" description="Helical" evidence="5">
    <location>
        <begin position="68"/>
        <end position="88"/>
    </location>
</feature>